<gene>
    <name evidence="1" type="ORF">VNO78_07528</name>
</gene>
<name>A0AAN9SVG0_PSOTE</name>
<organism evidence="1 2">
    <name type="scientific">Psophocarpus tetragonolobus</name>
    <name type="common">Winged bean</name>
    <name type="synonym">Dolichos tetragonolobus</name>
    <dbReference type="NCBI Taxonomy" id="3891"/>
    <lineage>
        <taxon>Eukaryota</taxon>
        <taxon>Viridiplantae</taxon>
        <taxon>Streptophyta</taxon>
        <taxon>Embryophyta</taxon>
        <taxon>Tracheophyta</taxon>
        <taxon>Spermatophyta</taxon>
        <taxon>Magnoliopsida</taxon>
        <taxon>eudicotyledons</taxon>
        <taxon>Gunneridae</taxon>
        <taxon>Pentapetalae</taxon>
        <taxon>rosids</taxon>
        <taxon>fabids</taxon>
        <taxon>Fabales</taxon>
        <taxon>Fabaceae</taxon>
        <taxon>Papilionoideae</taxon>
        <taxon>50 kb inversion clade</taxon>
        <taxon>NPAAA clade</taxon>
        <taxon>indigoferoid/millettioid clade</taxon>
        <taxon>Phaseoleae</taxon>
        <taxon>Psophocarpus</taxon>
    </lineage>
</organism>
<dbReference type="Proteomes" id="UP001386955">
    <property type="component" value="Unassembled WGS sequence"/>
</dbReference>
<evidence type="ECO:0000313" key="2">
    <source>
        <dbReference type="Proteomes" id="UP001386955"/>
    </source>
</evidence>
<accession>A0AAN9SVG0</accession>
<reference evidence="1 2" key="1">
    <citation type="submission" date="2024-01" db="EMBL/GenBank/DDBJ databases">
        <title>The genomes of 5 underutilized Papilionoideae crops provide insights into root nodulation and disease resistanc.</title>
        <authorList>
            <person name="Jiang F."/>
        </authorList>
    </citation>
    <scope>NUCLEOTIDE SEQUENCE [LARGE SCALE GENOMIC DNA]</scope>
    <source>
        <strain evidence="1">DUOXIRENSHENG_FW03</strain>
        <tissue evidence="1">Leaves</tissue>
    </source>
</reference>
<dbReference type="EMBL" id="JAYMYS010000002">
    <property type="protein sequence ID" value="KAK7405916.1"/>
    <property type="molecule type" value="Genomic_DNA"/>
</dbReference>
<sequence>MFVEMVVSACYAFARILSLEDTISYFWGGVDDPNWLKALCFSGNPFLCLHAILFIQVVVDQLHSLVPRYQIIFNS</sequence>
<evidence type="ECO:0000313" key="1">
    <source>
        <dbReference type="EMBL" id="KAK7405916.1"/>
    </source>
</evidence>
<dbReference type="AlphaFoldDB" id="A0AAN9SVG0"/>
<proteinExistence type="predicted"/>
<protein>
    <submittedName>
        <fullName evidence="1">Uncharacterized protein</fullName>
    </submittedName>
</protein>
<keyword evidence="2" id="KW-1185">Reference proteome</keyword>
<comment type="caution">
    <text evidence="1">The sequence shown here is derived from an EMBL/GenBank/DDBJ whole genome shotgun (WGS) entry which is preliminary data.</text>
</comment>